<evidence type="ECO:0000313" key="3">
    <source>
        <dbReference type="EMBL" id="CAK9262501.1"/>
    </source>
</evidence>
<dbReference type="InterPro" id="IPR012677">
    <property type="entry name" value="Nucleotide-bd_a/b_plait_sf"/>
</dbReference>
<dbReference type="InterPro" id="IPR036986">
    <property type="entry name" value="S4_RNA-bd_sf"/>
</dbReference>
<dbReference type="InterPro" id="IPR040591">
    <property type="entry name" value="RqcP2_RBD"/>
</dbReference>
<gene>
    <name evidence="3" type="ORF">CSSPJE1EN1_LOCUS7979</name>
</gene>
<reference evidence="3" key="1">
    <citation type="submission" date="2024-02" db="EMBL/GenBank/DDBJ databases">
        <authorList>
            <consortium name="ELIXIR-Norway"/>
            <consortium name="Elixir Norway"/>
        </authorList>
    </citation>
    <scope>NUCLEOTIDE SEQUENCE</scope>
</reference>
<proteinExistence type="predicted"/>
<protein>
    <recommendedName>
        <fullName evidence="2">RNA-binding S4 domain-containing protein</fullName>
    </recommendedName>
</protein>
<feature type="domain" description="RNA-binding S4" evidence="2">
    <location>
        <begin position="260"/>
        <end position="320"/>
    </location>
</feature>
<evidence type="ECO:0000259" key="2">
    <source>
        <dbReference type="SMART" id="SM00363"/>
    </source>
</evidence>
<dbReference type="Gene3D" id="3.30.1370.160">
    <property type="match status" value="1"/>
</dbReference>
<evidence type="ECO:0000313" key="4">
    <source>
        <dbReference type="Proteomes" id="UP001497444"/>
    </source>
</evidence>
<organism evidence="3 4">
    <name type="scientific">Sphagnum jensenii</name>
    <dbReference type="NCBI Taxonomy" id="128206"/>
    <lineage>
        <taxon>Eukaryota</taxon>
        <taxon>Viridiplantae</taxon>
        <taxon>Streptophyta</taxon>
        <taxon>Embryophyta</taxon>
        <taxon>Bryophyta</taxon>
        <taxon>Sphagnophytina</taxon>
        <taxon>Sphagnopsida</taxon>
        <taxon>Sphagnales</taxon>
        <taxon>Sphagnaceae</taxon>
        <taxon>Sphagnum</taxon>
    </lineage>
</organism>
<accession>A0ABP0W8G5</accession>
<name>A0ABP0W8G5_9BRYO</name>
<dbReference type="NCBIfam" id="TIGR03069">
    <property type="entry name" value="PS_II_S4"/>
    <property type="match status" value="1"/>
</dbReference>
<dbReference type="InterPro" id="IPR017506">
    <property type="entry name" value="PSII_S4"/>
</dbReference>
<dbReference type="PANTHER" id="PTHR13633">
    <property type="entry name" value="MITOCHONDRIAL TRANSCRIPTION RESCUE FACTOR 1"/>
    <property type="match status" value="1"/>
</dbReference>
<keyword evidence="4" id="KW-1185">Reference proteome</keyword>
<dbReference type="Pfam" id="PF01479">
    <property type="entry name" value="S4"/>
    <property type="match status" value="1"/>
</dbReference>
<dbReference type="SMART" id="SM00363">
    <property type="entry name" value="S4"/>
    <property type="match status" value="1"/>
</dbReference>
<dbReference type="SUPFAM" id="SSF55174">
    <property type="entry name" value="Alpha-L RNA-binding motif"/>
    <property type="match status" value="1"/>
</dbReference>
<dbReference type="CDD" id="cd00165">
    <property type="entry name" value="S4"/>
    <property type="match status" value="1"/>
</dbReference>
<dbReference type="Pfam" id="PF17774">
    <property type="entry name" value="YlmH_RBD"/>
    <property type="match status" value="1"/>
</dbReference>
<dbReference type="Gene3D" id="3.30.70.330">
    <property type="match status" value="1"/>
</dbReference>
<dbReference type="EMBL" id="OZ020110">
    <property type="protein sequence ID" value="CAK9262501.1"/>
    <property type="molecule type" value="Genomic_DNA"/>
</dbReference>
<keyword evidence="1" id="KW-0694">RNA-binding</keyword>
<dbReference type="InterPro" id="IPR002942">
    <property type="entry name" value="S4_RNA-bd"/>
</dbReference>
<dbReference type="Proteomes" id="UP001497444">
    <property type="component" value="Chromosome 15"/>
</dbReference>
<dbReference type="PROSITE" id="PS50889">
    <property type="entry name" value="S4"/>
    <property type="match status" value="1"/>
</dbReference>
<dbReference type="PANTHER" id="PTHR13633:SF3">
    <property type="entry name" value="MITOCHONDRIAL TRANSCRIPTION RESCUE FACTOR 1"/>
    <property type="match status" value="1"/>
</dbReference>
<dbReference type="Gene3D" id="3.10.290.10">
    <property type="entry name" value="RNA-binding S4 domain"/>
    <property type="match status" value="1"/>
</dbReference>
<sequence>MAASLMIKLSPAQTAFKMTHSFVTISSRQFLGFFPETQLKNGFRSAVMAQLKNGFQTGLCHASLLSREDKSELLAGVDKLHAEDVSRILEKARKAVDRWEVTHSNFLPPPLLGDALTAVHRLSDVGVAISGGYSQAERCRLSIGHKEAIDAGVAEGGAAGFPGAVAALSVSGNFMFDAASHGDFLGAVLGTGIAREKVGHIILQGEKGAQILVDPELVNFLETSLIQVRSIAVQTTAIPLTALQVKPPRVDTFRSVEASLRVDALASAGFRMSRSKLADMISGGDVRVNWKEVTKNGLCLKTGDVVSVSGKGRIEVGEITMTKKGRYAVELTRFL</sequence>
<evidence type="ECO:0000256" key="1">
    <source>
        <dbReference type="PROSITE-ProRule" id="PRU00182"/>
    </source>
</evidence>